<protein>
    <submittedName>
        <fullName evidence="1">Uncharacterized protein</fullName>
    </submittedName>
</protein>
<proteinExistence type="predicted"/>
<organism evidence="1">
    <name type="scientific">Anguilla anguilla</name>
    <name type="common">European freshwater eel</name>
    <name type="synonym">Muraena anguilla</name>
    <dbReference type="NCBI Taxonomy" id="7936"/>
    <lineage>
        <taxon>Eukaryota</taxon>
        <taxon>Metazoa</taxon>
        <taxon>Chordata</taxon>
        <taxon>Craniata</taxon>
        <taxon>Vertebrata</taxon>
        <taxon>Euteleostomi</taxon>
        <taxon>Actinopterygii</taxon>
        <taxon>Neopterygii</taxon>
        <taxon>Teleostei</taxon>
        <taxon>Anguilliformes</taxon>
        <taxon>Anguillidae</taxon>
        <taxon>Anguilla</taxon>
    </lineage>
</organism>
<dbReference type="EMBL" id="GBXM01023981">
    <property type="protein sequence ID" value="JAH84596.1"/>
    <property type="molecule type" value="Transcribed_RNA"/>
</dbReference>
<sequence>MLPFFLSSREQCTRREVSYYNKLYRGKS</sequence>
<reference evidence="1" key="2">
    <citation type="journal article" date="2015" name="Fish Shellfish Immunol.">
        <title>Early steps in the European eel (Anguilla anguilla)-Vibrio vulnificus interaction in the gills: Role of the RtxA13 toxin.</title>
        <authorList>
            <person name="Callol A."/>
            <person name="Pajuelo D."/>
            <person name="Ebbesson L."/>
            <person name="Teles M."/>
            <person name="MacKenzie S."/>
            <person name="Amaro C."/>
        </authorList>
    </citation>
    <scope>NUCLEOTIDE SEQUENCE</scope>
</reference>
<name>A0A0E9W2Q3_ANGAN</name>
<evidence type="ECO:0000313" key="1">
    <source>
        <dbReference type="EMBL" id="JAH84596.1"/>
    </source>
</evidence>
<reference evidence="1" key="1">
    <citation type="submission" date="2014-11" db="EMBL/GenBank/DDBJ databases">
        <authorList>
            <person name="Amaro Gonzalez C."/>
        </authorList>
    </citation>
    <scope>NUCLEOTIDE SEQUENCE</scope>
</reference>
<dbReference type="AlphaFoldDB" id="A0A0E9W2Q3"/>
<accession>A0A0E9W2Q3</accession>